<feature type="chain" id="PRO_5022787419" evidence="2">
    <location>
        <begin position="22"/>
        <end position="273"/>
    </location>
</feature>
<name>A0A5E4MT03_9HEMI</name>
<evidence type="ECO:0000256" key="1">
    <source>
        <dbReference type="SAM" id="MobiDB-lite"/>
    </source>
</evidence>
<sequence length="273" mass="30847">MAYIQILAIVLCACILQDAYAQKPTMKKSPSKRITAVDKPVNSKSLKLGSSNKYPNLTKVQTDFWKAWNYINNKNQYGKMGTRSARNMFEHMVNNESLWAALVKAIQRYNKMTYNEIKANEHVKLSNILGELMTSPIAKEGDIPMFTIAANDMYESLVYIQSETYEAALLKATNVVNSGLVDKFLDKTLQLVMKVDLNPLNMVIYANKLKKLLDLGGMMQLGDLFSSGVLELADAVKEEEPKTPKPKKQTSKRTENPKSKQVNNQNNKNKKKD</sequence>
<evidence type="ECO:0000256" key="2">
    <source>
        <dbReference type="SAM" id="SignalP"/>
    </source>
</evidence>
<dbReference type="EMBL" id="CABPRJ010001004">
    <property type="protein sequence ID" value="VVC34633.1"/>
    <property type="molecule type" value="Genomic_DNA"/>
</dbReference>
<dbReference type="Proteomes" id="UP000325440">
    <property type="component" value="Unassembled WGS sequence"/>
</dbReference>
<dbReference type="AlphaFoldDB" id="A0A5E4MT03"/>
<keyword evidence="4" id="KW-1185">Reference proteome</keyword>
<organism evidence="3 4">
    <name type="scientific">Cinara cedri</name>
    <dbReference type="NCBI Taxonomy" id="506608"/>
    <lineage>
        <taxon>Eukaryota</taxon>
        <taxon>Metazoa</taxon>
        <taxon>Ecdysozoa</taxon>
        <taxon>Arthropoda</taxon>
        <taxon>Hexapoda</taxon>
        <taxon>Insecta</taxon>
        <taxon>Pterygota</taxon>
        <taxon>Neoptera</taxon>
        <taxon>Paraneoptera</taxon>
        <taxon>Hemiptera</taxon>
        <taxon>Sternorrhyncha</taxon>
        <taxon>Aphidomorpha</taxon>
        <taxon>Aphidoidea</taxon>
        <taxon>Aphididae</taxon>
        <taxon>Lachninae</taxon>
        <taxon>Cinara</taxon>
    </lineage>
</organism>
<reference evidence="3 4" key="1">
    <citation type="submission" date="2019-08" db="EMBL/GenBank/DDBJ databases">
        <authorList>
            <person name="Alioto T."/>
            <person name="Alioto T."/>
            <person name="Gomez Garrido J."/>
        </authorList>
    </citation>
    <scope>NUCLEOTIDE SEQUENCE [LARGE SCALE GENOMIC DNA]</scope>
</reference>
<evidence type="ECO:0000313" key="4">
    <source>
        <dbReference type="Proteomes" id="UP000325440"/>
    </source>
</evidence>
<evidence type="ECO:0000313" key="3">
    <source>
        <dbReference type="EMBL" id="VVC34633.1"/>
    </source>
</evidence>
<accession>A0A5E4MT03</accession>
<protein>
    <submittedName>
        <fullName evidence="3">Uncharacterized protein</fullName>
    </submittedName>
</protein>
<feature type="region of interest" description="Disordered" evidence="1">
    <location>
        <begin position="235"/>
        <end position="273"/>
    </location>
</feature>
<dbReference type="OrthoDB" id="6620728at2759"/>
<proteinExistence type="predicted"/>
<feature type="signal peptide" evidence="2">
    <location>
        <begin position="1"/>
        <end position="21"/>
    </location>
</feature>
<keyword evidence="2" id="KW-0732">Signal</keyword>
<gene>
    <name evidence="3" type="ORF">CINCED_3A025338</name>
</gene>